<dbReference type="InterPro" id="IPR000792">
    <property type="entry name" value="Tscrpt_reg_LuxR_C"/>
</dbReference>
<dbReference type="InterPro" id="IPR016032">
    <property type="entry name" value="Sig_transdc_resp-reg_C-effctor"/>
</dbReference>
<proteinExistence type="predicted"/>
<keyword evidence="6" id="KW-1185">Reference proteome</keyword>
<dbReference type="KEGG" id="mbd:MEBOL_006402"/>
<dbReference type="Gene3D" id="1.10.10.10">
    <property type="entry name" value="Winged helix-like DNA-binding domain superfamily/Winged helix DNA-binding domain"/>
    <property type="match status" value="1"/>
</dbReference>
<dbReference type="OrthoDB" id="5510724at2"/>
<dbReference type="InterPro" id="IPR036388">
    <property type="entry name" value="WH-like_DNA-bd_sf"/>
</dbReference>
<dbReference type="SUPFAM" id="SSF55781">
    <property type="entry name" value="GAF domain-like"/>
    <property type="match status" value="1"/>
</dbReference>
<dbReference type="PRINTS" id="PR00038">
    <property type="entry name" value="HTHLUXR"/>
</dbReference>
<organism evidence="5 6">
    <name type="scientific">Melittangium boletus DSM 14713</name>
    <dbReference type="NCBI Taxonomy" id="1294270"/>
    <lineage>
        <taxon>Bacteria</taxon>
        <taxon>Pseudomonadati</taxon>
        <taxon>Myxococcota</taxon>
        <taxon>Myxococcia</taxon>
        <taxon>Myxococcales</taxon>
        <taxon>Cystobacterineae</taxon>
        <taxon>Archangiaceae</taxon>
        <taxon>Melittangium</taxon>
    </lineage>
</organism>
<dbReference type="InterPro" id="IPR029016">
    <property type="entry name" value="GAF-like_dom_sf"/>
</dbReference>
<evidence type="ECO:0000259" key="4">
    <source>
        <dbReference type="PROSITE" id="PS50043"/>
    </source>
</evidence>
<dbReference type="SUPFAM" id="SSF46894">
    <property type="entry name" value="C-terminal effector domain of the bipartite response regulators"/>
    <property type="match status" value="1"/>
</dbReference>
<dbReference type="CDD" id="cd06170">
    <property type="entry name" value="LuxR_C_like"/>
    <property type="match status" value="1"/>
</dbReference>
<dbReference type="PANTHER" id="PTHR44688:SF16">
    <property type="entry name" value="DNA-BINDING TRANSCRIPTIONAL ACTIVATOR DEVR_DOSR"/>
    <property type="match status" value="1"/>
</dbReference>
<keyword evidence="3" id="KW-0804">Transcription</keyword>
<dbReference type="Pfam" id="PF00196">
    <property type="entry name" value="GerE"/>
    <property type="match status" value="1"/>
</dbReference>
<evidence type="ECO:0000256" key="3">
    <source>
        <dbReference type="ARBA" id="ARBA00023163"/>
    </source>
</evidence>
<dbReference type="Proteomes" id="UP000217289">
    <property type="component" value="Chromosome"/>
</dbReference>
<evidence type="ECO:0000313" key="5">
    <source>
        <dbReference type="EMBL" id="ATB32913.1"/>
    </source>
</evidence>
<dbReference type="AlphaFoldDB" id="A0A250INT0"/>
<keyword evidence="2" id="KW-0238">DNA-binding</keyword>
<evidence type="ECO:0000256" key="2">
    <source>
        <dbReference type="ARBA" id="ARBA00023125"/>
    </source>
</evidence>
<dbReference type="RefSeq" id="WP_157823794.1">
    <property type="nucleotide sequence ID" value="NZ_CP022163.1"/>
</dbReference>
<accession>A0A250INT0</accession>
<evidence type="ECO:0000256" key="1">
    <source>
        <dbReference type="ARBA" id="ARBA00023015"/>
    </source>
</evidence>
<evidence type="ECO:0000313" key="6">
    <source>
        <dbReference type="Proteomes" id="UP000217289"/>
    </source>
</evidence>
<dbReference type="PANTHER" id="PTHR44688">
    <property type="entry name" value="DNA-BINDING TRANSCRIPTIONAL ACTIVATOR DEVR_DOSR"/>
    <property type="match status" value="1"/>
</dbReference>
<name>A0A250INT0_9BACT</name>
<sequence>MRRESSRTKRKPPLVKELSAALRESLHFSELYESSERALRELFQTEHIALCMSNPDKPTAYDWRTKTTGALFRDHSAWGPPRDFVLQGVTTNPNEAMRDTDILRGGKVEDTQTYLICRANGLPFRRVISMLVTTLEQGVHGGITLYSERRDPFSVRHKHLLQEFQHEWASAFRNIWRYSNVTSRNQLLEEFHLRESTSLVLNSRGKEELRTKGVSALLKSWFDSSALNDEGIPFAWMERLATLVKADGRVAPKLYSLRHSDSNGELKVEFIECPRLGGWQLWELKLQDTRRSQLIPEKWLPHLTPRQWQIVNGVIHGDSNKTIATDMGITDDTVKKQLNKVYKKLGCDSRTDLTSRALRP</sequence>
<reference evidence="5 6" key="1">
    <citation type="submission" date="2017-06" db="EMBL/GenBank/DDBJ databases">
        <authorList>
            <person name="Kim H.J."/>
            <person name="Triplett B.A."/>
        </authorList>
    </citation>
    <scope>NUCLEOTIDE SEQUENCE [LARGE SCALE GENOMIC DNA]</scope>
    <source>
        <strain evidence="5 6">DSM 14713</strain>
    </source>
</reference>
<dbReference type="EMBL" id="CP022163">
    <property type="protein sequence ID" value="ATB32913.1"/>
    <property type="molecule type" value="Genomic_DNA"/>
</dbReference>
<dbReference type="GO" id="GO:0003677">
    <property type="term" value="F:DNA binding"/>
    <property type="evidence" value="ECO:0007669"/>
    <property type="project" value="UniProtKB-KW"/>
</dbReference>
<dbReference type="Gene3D" id="3.30.450.40">
    <property type="match status" value="1"/>
</dbReference>
<dbReference type="GO" id="GO:0006355">
    <property type="term" value="P:regulation of DNA-templated transcription"/>
    <property type="evidence" value="ECO:0007669"/>
    <property type="project" value="InterPro"/>
</dbReference>
<keyword evidence="1" id="KW-0805">Transcription regulation</keyword>
<dbReference type="SMART" id="SM00421">
    <property type="entry name" value="HTH_LUXR"/>
    <property type="match status" value="1"/>
</dbReference>
<protein>
    <recommendedName>
        <fullName evidence="4">HTH luxR-type domain-containing protein</fullName>
    </recommendedName>
</protein>
<feature type="domain" description="HTH luxR-type" evidence="4">
    <location>
        <begin position="296"/>
        <end position="360"/>
    </location>
</feature>
<gene>
    <name evidence="5" type="ORF">MEBOL_006402</name>
</gene>
<dbReference type="PROSITE" id="PS50043">
    <property type="entry name" value="HTH_LUXR_2"/>
    <property type="match status" value="1"/>
</dbReference>